<accession>A0A0G0SYS1</accession>
<dbReference type="UniPathway" id="UPA00378"/>
<dbReference type="GO" id="GO:0004169">
    <property type="term" value="F:dolichyl-phosphate-mannose-protein mannosyltransferase activity"/>
    <property type="evidence" value="ECO:0007669"/>
    <property type="project" value="UniProtKB-UniRule"/>
</dbReference>
<dbReference type="Proteomes" id="UP000034562">
    <property type="component" value="Unassembled WGS sequence"/>
</dbReference>
<feature type="domain" description="Protein O-mannosyl-transferase C-terminal four TM" evidence="3">
    <location>
        <begin position="608"/>
        <end position="733"/>
    </location>
</feature>
<evidence type="ECO:0000259" key="3">
    <source>
        <dbReference type="Pfam" id="PF16192"/>
    </source>
</evidence>
<evidence type="ECO:0000313" key="5">
    <source>
        <dbReference type="Proteomes" id="UP000034562"/>
    </source>
</evidence>
<feature type="transmembrane region" description="Helical" evidence="1">
    <location>
        <begin position="159"/>
        <end position="178"/>
    </location>
</feature>
<comment type="pathway">
    <text evidence="1">Protein modification; protein glycosylation.</text>
</comment>
<feature type="transmembrane region" description="Helical" evidence="1">
    <location>
        <begin position="544"/>
        <end position="570"/>
    </location>
</feature>
<dbReference type="InterPro" id="IPR038731">
    <property type="entry name" value="RgtA/B/C-like"/>
</dbReference>
<feature type="domain" description="Glycosyltransferase RgtA/B/C/D-like" evidence="2">
    <location>
        <begin position="449"/>
        <end position="587"/>
    </location>
</feature>
<feature type="transmembrane region" description="Helical" evidence="1">
    <location>
        <begin position="81"/>
        <end position="114"/>
    </location>
</feature>
<dbReference type="Pfam" id="PF13231">
    <property type="entry name" value="PMT_2"/>
    <property type="match status" value="2"/>
</dbReference>
<feature type="transmembrane region" description="Helical" evidence="1">
    <location>
        <begin position="255"/>
        <end position="271"/>
    </location>
</feature>
<comment type="subcellular location">
    <subcellularLocation>
        <location evidence="1">Cell membrane</location>
    </subcellularLocation>
</comment>
<feature type="transmembrane region" description="Helical" evidence="1">
    <location>
        <begin position="218"/>
        <end position="243"/>
    </location>
</feature>
<keyword evidence="1" id="KW-1133">Transmembrane helix</keyword>
<comment type="similarity">
    <text evidence="1">Belongs to the glycosyltransferase 39 family.</text>
</comment>
<feature type="transmembrane region" description="Helical" evidence="1">
    <location>
        <begin position="469"/>
        <end position="489"/>
    </location>
</feature>
<protein>
    <recommendedName>
        <fullName evidence="1">Polyprenol-phosphate-mannose--protein mannosyltransferase</fullName>
        <ecNumber evidence="1">2.4.1.-</ecNumber>
    </recommendedName>
</protein>
<feature type="transmembrane region" description="Helical" evidence="1">
    <location>
        <begin position="277"/>
        <end position="292"/>
    </location>
</feature>
<keyword evidence="1" id="KW-1003">Cell membrane</keyword>
<evidence type="ECO:0000313" key="4">
    <source>
        <dbReference type="EMBL" id="KKR69914.1"/>
    </source>
</evidence>
<dbReference type="GO" id="GO:0005886">
    <property type="term" value="C:plasma membrane"/>
    <property type="evidence" value="ECO:0007669"/>
    <property type="project" value="UniProtKB-SubCell"/>
</dbReference>
<feature type="transmembrane region" description="Helical" evidence="1">
    <location>
        <begin position="336"/>
        <end position="354"/>
    </location>
</feature>
<evidence type="ECO:0000259" key="2">
    <source>
        <dbReference type="Pfam" id="PF13231"/>
    </source>
</evidence>
<dbReference type="InterPro" id="IPR027005">
    <property type="entry name" value="PMT-like"/>
</dbReference>
<feature type="transmembrane region" description="Helical" evidence="1">
    <location>
        <begin position="384"/>
        <end position="402"/>
    </location>
</feature>
<gene>
    <name evidence="4" type="ORF">UU12_C0034G0004</name>
</gene>
<feature type="transmembrane region" description="Helical" evidence="1">
    <location>
        <begin position="297"/>
        <end position="316"/>
    </location>
</feature>
<organism evidence="4 5">
    <name type="scientific">Candidatus Woesebacteria bacterium GW2011_GWA2_40_7b</name>
    <dbReference type="NCBI Taxonomy" id="1618563"/>
    <lineage>
        <taxon>Bacteria</taxon>
        <taxon>Candidatus Woeseibacteriota</taxon>
    </lineage>
</organism>
<feature type="transmembrane region" description="Helical" evidence="1">
    <location>
        <begin position="582"/>
        <end position="601"/>
    </location>
</feature>
<feature type="transmembrane region" description="Helical" evidence="1">
    <location>
        <begin position="126"/>
        <end position="147"/>
    </location>
</feature>
<feature type="transmembrane region" description="Helical" evidence="1">
    <location>
        <begin position="48"/>
        <end position="69"/>
    </location>
</feature>
<feature type="non-terminal residue" evidence="4">
    <location>
        <position position="751"/>
    </location>
</feature>
<comment type="caution">
    <text evidence="4">The sequence shown here is derived from an EMBL/GenBank/DDBJ whole genome shotgun (WGS) entry which is preliminary data.</text>
</comment>
<name>A0A0G0SYS1_9BACT</name>
<feature type="transmembrane region" description="Helical" evidence="1">
    <location>
        <begin position="711"/>
        <end position="730"/>
    </location>
</feature>
<feature type="transmembrane region" description="Helical" evidence="1">
    <location>
        <begin position="735"/>
        <end position="750"/>
    </location>
</feature>
<evidence type="ECO:0000256" key="1">
    <source>
        <dbReference type="RuleBase" id="RU367007"/>
    </source>
</evidence>
<reference evidence="4 5" key="1">
    <citation type="journal article" date="2015" name="Nature">
        <title>rRNA introns, odd ribosomes, and small enigmatic genomes across a large radiation of phyla.</title>
        <authorList>
            <person name="Brown C.T."/>
            <person name="Hug L.A."/>
            <person name="Thomas B.C."/>
            <person name="Sharon I."/>
            <person name="Castelle C.J."/>
            <person name="Singh A."/>
            <person name="Wilkins M.J."/>
            <person name="Williams K.H."/>
            <person name="Banfield J.F."/>
        </authorList>
    </citation>
    <scope>NUCLEOTIDE SEQUENCE [LARGE SCALE GENOMIC DNA]</scope>
</reference>
<dbReference type="EC" id="2.4.1.-" evidence="1"/>
<dbReference type="PANTHER" id="PTHR10050">
    <property type="entry name" value="DOLICHYL-PHOSPHATE-MANNOSE--PROTEIN MANNOSYLTRANSFERASE"/>
    <property type="match status" value="1"/>
</dbReference>
<feature type="domain" description="Glycosyltransferase RgtA/B/C/D-like" evidence="2">
    <location>
        <begin position="29"/>
        <end position="171"/>
    </location>
</feature>
<keyword evidence="1 4" id="KW-0808">Transferase</keyword>
<keyword evidence="1" id="KW-0472">Membrane</keyword>
<dbReference type="EMBL" id="LBZK01000034">
    <property type="protein sequence ID" value="KKR69914.1"/>
    <property type="molecule type" value="Genomic_DNA"/>
</dbReference>
<proteinExistence type="inferred from homology"/>
<dbReference type="AlphaFoldDB" id="A0A0G0SYS1"/>
<comment type="function">
    <text evidence="1">Protein O-mannosyltransferase that catalyzes the transfer of a single mannose residue from a polyprenol phospho-mannosyl lipidic donor to the hydroxyl group of selected serine and threonine residues in acceptor proteins.</text>
</comment>
<keyword evidence="1 4" id="KW-0328">Glycosyltransferase</keyword>
<dbReference type="InterPro" id="IPR032421">
    <property type="entry name" value="PMT_4TMC"/>
</dbReference>
<dbReference type="Pfam" id="PF16192">
    <property type="entry name" value="PMT_4TMC"/>
    <property type="match status" value="1"/>
</dbReference>
<dbReference type="STRING" id="1618563.UU12_C0034G0004"/>
<keyword evidence="1" id="KW-0812">Transmembrane</keyword>
<feature type="transmembrane region" description="Helical" evidence="1">
    <location>
        <begin position="689"/>
        <end position="705"/>
    </location>
</feature>
<feature type="transmembrane region" description="Helical" evidence="1">
    <location>
        <begin position="665"/>
        <end position="682"/>
    </location>
</feature>
<sequence>MGTWFGWAGRLASLGFGKFYSDTVWTQYTPGYFYFLWLIGKLDWVNEFAIKVPVILSDIGVGIFIWSLVKKINLKLAYTSFFLYVLNPVVIFDGSVWGQIDGLLTLFLFISAYFLIEKKNLVLSVFFWSIAFLIKPQAIAVATVYLPVLLMKKFKTKEIFSASVVGFLTIFLLSLPFFKNNPILGLPELITRMGKYYSYTSVNAFNVWSWVGFWQTDAAIFLGLSLNVWGIVLLASSMLLSLFLFRNKLDKKANWYLLFAVLSLCFFLFPTKVHERYLFPFFAFLLTAAALSKSRNLFGIYIVTSVVSFLNLYYPYSYYYPAQLKSDFLYSLSEGAAKIIGFVFLLVYFSLIFVEKLPKINLPRFSFKKVPPIKLPRVNLTGRTVKVSLAAILAFAFITRVFDLGSPPEEYFDEVYHAFTAKVMMGPEAAKAWEWWNTPPEGFAYEWTHPPLAKLGMVAGMKIFGENSFGWRIPGAFLGVVSVFLIYLLSKHIFKDEVVGLISAGVFSLDGLPLVMNRIGMNDSYILCFSLLSIYLFLRQKNFLSALTFGLAIASKWSAIWTIPILGMIWLKRKKKFESSNLWFLLLPFTIYLLTYLQMFLTGHGLSVWWEMQKQMWWYHTGLRATHPYTSQWWSWPLLIRPIYLYTSDEVLGTVSRIYAFGNPFVFWFGFFSIIMSFIFSFVERNKKLGFIVFCYLIFFVPWALSPRIMFLYHYLPSIPFLAIATGYILRRNPKLIFAYLLICLFLFIYF</sequence>